<dbReference type="GO" id="GO:0016255">
    <property type="term" value="P:attachment of GPI anchor to protein"/>
    <property type="evidence" value="ECO:0007669"/>
    <property type="project" value="InterPro"/>
</dbReference>
<dbReference type="Pfam" id="PF06728">
    <property type="entry name" value="PIG-U"/>
    <property type="match status" value="2"/>
</dbReference>
<organism evidence="11 12">
    <name type="scientific">Astrephomene gubernaculifera</name>
    <dbReference type="NCBI Taxonomy" id="47775"/>
    <lineage>
        <taxon>Eukaryota</taxon>
        <taxon>Viridiplantae</taxon>
        <taxon>Chlorophyta</taxon>
        <taxon>core chlorophytes</taxon>
        <taxon>Chlorophyceae</taxon>
        <taxon>CS clade</taxon>
        <taxon>Chlamydomonadales</taxon>
        <taxon>Astrephomenaceae</taxon>
        <taxon>Astrephomene</taxon>
    </lineage>
</organism>
<feature type="transmembrane region" description="Helical" evidence="10">
    <location>
        <begin position="77"/>
        <end position="98"/>
    </location>
</feature>
<dbReference type="GO" id="GO:0042765">
    <property type="term" value="C:GPI-anchor transamidase complex"/>
    <property type="evidence" value="ECO:0007669"/>
    <property type="project" value="InterPro"/>
</dbReference>
<evidence type="ECO:0008006" key="13">
    <source>
        <dbReference type="Google" id="ProtNLM"/>
    </source>
</evidence>
<keyword evidence="8 10" id="KW-0472">Membrane</keyword>
<dbReference type="EMBL" id="BMAR01000002">
    <property type="protein sequence ID" value="GFR41973.1"/>
    <property type="molecule type" value="Genomic_DNA"/>
</dbReference>
<feature type="compositionally biased region" description="Basic and acidic residues" evidence="9">
    <location>
        <begin position="284"/>
        <end position="315"/>
    </location>
</feature>
<evidence type="ECO:0000256" key="1">
    <source>
        <dbReference type="ARBA" id="ARBA00004477"/>
    </source>
</evidence>
<dbReference type="PANTHER" id="PTHR13121">
    <property type="entry name" value="GPI TRANSAMIDASE COMPONENT PIG-U"/>
    <property type="match status" value="1"/>
</dbReference>
<comment type="similarity">
    <text evidence="3">Belongs to the PIGU family.</text>
</comment>
<gene>
    <name evidence="11" type="ORF">Agub_g2773</name>
</gene>
<feature type="compositionally biased region" description="Low complexity" evidence="9">
    <location>
        <begin position="327"/>
        <end position="346"/>
    </location>
</feature>
<dbReference type="PANTHER" id="PTHR13121:SF0">
    <property type="entry name" value="PHOSPHATIDYLINOSITOL GLYCAN ANCHOR BIOSYNTHESIS CLASS U PROTEIN"/>
    <property type="match status" value="1"/>
</dbReference>
<keyword evidence="4" id="KW-0337">GPI-anchor biosynthesis</keyword>
<feature type="region of interest" description="Disordered" evidence="9">
    <location>
        <begin position="256"/>
        <end position="346"/>
    </location>
</feature>
<sequence length="673" mass="71449">MLFAIIFGAAARLLVAWSGLGRWLAWRIEVSTAPNSNLELREGLALYRLGVSPYSGSSCRIPPLALWLYGPLADHDILYVLTNTILDILAAVLLYRLASQLLSSARASQAHSPASSPASTPPSGPSSPLPALLAWTYLLNPLSLATATAGTTSSLESLAVVAALYGSATANDSSITNNGTRTTAAAGGTGSSAIVQYHRQGDSSRTAPVVAALLGLAVAVYCSLHNVVLLLPVACLLSYGAEDVAAPLAQLLTNRQTPQPQPQRSQPRQQQQPPSLSATGGSGQEDREECKAEREGNVERADREVRVLEEKEGHGVDQQGPQAAETPAAVPSSQLPSPSPASSPYSRQHLLPWRTLARCTAVLAAWLLLLVLLSDLYLTPFMPWPPLSPPHLSEVAAPASATATAAAVGGGGGGGDSSGGPCLPAAAQALTLLAARRPQWQYWPSTSLLRRLYGSVWAWAWVPPAAAATPNEDAMASMTHGSSLLSSSALATCWIPRVYGSQVSYDDATPNVGQWWYLAMEGFEDTKPYVILLALSLLLAPAAPLAFRLGPRRPLALFLIQLLCISLLKPYPSVADLGLFLSLLPLLVRQQLALPAVQERLLLLPASLLLLAVLGPAMQRMWLSYESANSNFYYSITLCYGAWQVVVLGLLLEGTLRIDRMMRGKEEVVSGST</sequence>
<evidence type="ECO:0000256" key="9">
    <source>
        <dbReference type="SAM" id="MobiDB-lite"/>
    </source>
</evidence>
<evidence type="ECO:0000256" key="4">
    <source>
        <dbReference type="ARBA" id="ARBA00022502"/>
    </source>
</evidence>
<evidence type="ECO:0000256" key="5">
    <source>
        <dbReference type="ARBA" id="ARBA00022692"/>
    </source>
</evidence>
<feature type="compositionally biased region" description="Low complexity" evidence="9">
    <location>
        <begin position="256"/>
        <end position="277"/>
    </location>
</feature>
<reference evidence="11 12" key="1">
    <citation type="journal article" date="2021" name="Sci. Rep.">
        <title>Genome sequencing of the multicellular alga Astrephomene provides insights into convergent evolution of germ-soma differentiation.</title>
        <authorList>
            <person name="Yamashita S."/>
            <person name="Yamamoto K."/>
            <person name="Matsuzaki R."/>
            <person name="Suzuki S."/>
            <person name="Yamaguchi H."/>
            <person name="Hirooka S."/>
            <person name="Minakuchi Y."/>
            <person name="Miyagishima S."/>
            <person name="Kawachi M."/>
            <person name="Toyoda A."/>
            <person name="Nozaki H."/>
        </authorList>
    </citation>
    <scope>NUCLEOTIDE SEQUENCE [LARGE SCALE GENOMIC DNA]</scope>
    <source>
        <strain evidence="11 12">NIES-4017</strain>
    </source>
</reference>
<keyword evidence="6" id="KW-0256">Endoplasmic reticulum</keyword>
<evidence type="ECO:0000256" key="3">
    <source>
        <dbReference type="ARBA" id="ARBA00010026"/>
    </source>
</evidence>
<keyword evidence="5 10" id="KW-0812">Transmembrane</keyword>
<evidence type="ECO:0000313" key="11">
    <source>
        <dbReference type="EMBL" id="GFR41973.1"/>
    </source>
</evidence>
<feature type="transmembrane region" description="Helical" evidence="10">
    <location>
        <begin position="356"/>
        <end position="378"/>
    </location>
</feature>
<feature type="transmembrane region" description="Helical" evidence="10">
    <location>
        <begin position="601"/>
        <end position="619"/>
    </location>
</feature>
<evidence type="ECO:0000256" key="10">
    <source>
        <dbReference type="SAM" id="Phobius"/>
    </source>
</evidence>
<accession>A0AAD3HIJ8</accession>
<evidence type="ECO:0000313" key="12">
    <source>
        <dbReference type="Proteomes" id="UP001054857"/>
    </source>
</evidence>
<evidence type="ECO:0000256" key="7">
    <source>
        <dbReference type="ARBA" id="ARBA00022989"/>
    </source>
</evidence>
<comment type="subcellular location">
    <subcellularLocation>
        <location evidence="1">Endoplasmic reticulum membrane</location>
        <topology evidence="1">Multi-pass membrane protein</topology>
    </subcellularLocation>
</comment>
<dbReference type="InterPro" id="IPR009600">
    <property type="entry name" value="PIG-U"/>
</dbReference>
<evidence type="ECO:0000256" key="2">
    <source>
        <dbReference type="ARBA" id="ARBA00004687"/>
    </source>
</evidence>
<keyword evidence="7 10" id="KW-1133">Transmembrane helix</keyword>
<dbReference type="GO" id="GO:0006506">
    <property type="term" value="P:GPI anchor biosynthetic process"/>
    <property type="evidence" value="ECO:0007669"/>
    <property type="project" value="UniProtKB-KW"/>
</dbReference>
<feature type="transmembrane region" description="Helical" evidence="10">
    <location>
        <begin position="577"/>
        <end position="594"/>
    </location>
</feature>
<proteinExistence type="inferred from homology"/>
<feature type="transmembrane region" description="Helical" evidence="10">
    <location>
        <begin position="631"/>
        <end position="652"/>
    </location>
</feature>
<dbReference type="AlphaFoldDB" id="A0AAD3HIJ8"/>
<evidence type="ECO:0000256" key="6">
    <source>
        <dbReference type="ARBA" id="ARBA00022824"/>
    </source>
</evidence>
<name>A0AAD3HIJ8_9CHLO</name>
<comment type="pathway">
    <text evidence="2">Glycolipid biosynthesis; glycosylphosphatidylinositol-anchor biosynthesis.</text>
</comment>
<protein>
    <recommendedName>
        <fullName evidence="13">GPI transamidase subunit PIG-U</fullName>
    </recommendedName>
</protein>
<evidence type="ECO:0000256" key="8">
    <source>
        <dbReference type="ARBA" id="ARBA00023136"/>
    </source>
</evidence>
<comment type="caution">
    <text evidence="11">The sequence shown here is derived from an EMBL/GenBank/DDBJ whole genome shotgun (WGS) entry which is preliminary data.</text>
</comment>
<feature type="transmembrane region" description="Helical" evidence="10">
    <location>
        <begin position="529"/>
        <end position="547"/>
    </location>
</feature>
<keyword evidence="12" id="KW-1185">Reference proteome</keyword>
<dbReference type="Proteomes" id="UP001054857">
    <property type="component" value="Unassembled WGS sequence"/>
</dbReference>